<dbReference type="PANTHER" id="PTHR46993">
    <property type="entry name" value="MYB TRANSCRIPTION FACTOR"/>
    <property type="match status" value="1"/>
</dbReference>
<dbReference type="Proteomes" id="UP000323506">
    <property type="component" value="Chromosome A09"/>
</dbReference>
<proteinExistence type="predicted"/>
<organism evidence="1 2">
    <name type="scientific">Gossypium darwinii</name>
    <name type="common">Darwin's cotton</name>
    <name type="synonym">Gossypium barbadense var. darwinii</name>
    <dbReference type="NCBI Taxonomy" id="34276"/>
    <lineage>
        <taxon>Eukaryota</taxon>
        <taxon>Viridiplantae</taxon>
        <taxon>Streptophyta</taxon>
        <taxon>Embryophyta</taxon>
        <taxon>Tracheophyta</taxon>
        <taxon>Spermatophyta</taxon>
        <taxon>Magnoliopsida</taxon>
        <taxon>eudicotyledons</taxon>
        <taxon>Gunneridae</taxon>
        <taxon>Pentapetalae</taxon>
        <taxon>rosids</taxon>
        <taxon>malvids</taxon>
        <taxon>Malvales</taxon>
        <taxon>Malvaceae</taxon>
        <taxon>Malvoideae</taxon>
        <taxon>Gossypium</taxon>
    </lineage>
</organism>
<evidence type="ECO:0000313" key="2">
    <source>
        <dbReference type="Proteomes" id="UP000323506"/>
    </source>
</evidence>
<dbReference type="EMBL" id="CM017696">
    <property type="protein sequence ID" value="TYH02064.1"/>
    <property type="molecule type" value="Genomic_DNA"/>
</dbReference>
<name>A0A5D2F7Q4_GOSDA</name>
<evidence type="ECO:0000313" key="1">
    <source>
        <dbReference type="EMBL" id="TYH02064.1"/>
    </source>
</evidence>
<protein>
    <submittedName>
        <fullName evidence="1">Uncharacterized protein</fullName>
    </submittedName>
</protein>
<reference evidence="1 2" key="1">
    <citation type="submission" date="2019-06" db="EMBL/GenBank/DDBJ databases">
        <title>WGS assembly of Gossypium darwinii.</title>
        <authorList>
            <person name="Chen Z.J."/>
            <person name="Sreedasyam A."/>
            <person name="Ando A."/>
            <person name="Song Q."/>
            <person name="De L."/>
            <person name="Hulse-Kemp A."/>
            <person name="Ding M."/>
            <person name="Ye W."/>
            <person name="Kirkbride R."/>
            <person name="Jenkins J."/>
            <person name="Plott C."/>
            <person name="Lovell J."/>
            <person name="Lin Y.-M."/>
            <person name="Vaughn R."/>
            <person name="Liu B."/>
            <person name="Li W."/>
            <person name="Simpson S."/>
            <person name="Scheffler B."/>
            <person name="Saski C."/>
            <person name="Grover C."/>
            <person name="Hu G."/>
            <person name="Conover J."/>
            <person name="Carlson J."/>
            <person name="Shu S."/>
            <person name="Boston L."/>
            <person name="Williams M."/>
            <person name="Peterson D."/>
            <person name="Mcgee K."/>
            <person name="Jones D."/>
            <person name="Wendel J."/>
            <person name="Stelly D."/>
            <person name="Grimwood J."/>
            <person name="Schmutz J."/>
        </authorList>
    </citation>
    <scope>NUCLEOTIDE SEQUENCE [LARGE SCALE GENOMIC DNA]</scope>
    <source>
        <strain evidence="1">1808015.09</strain>
    </source>
</reference>
<keyword evidence="2" id="KW-1185">Reference proteome</keyword>
<sequence>MSSFALSRLESGSKTRDHSVCGLPVFSSKRKTNTVENLGFSISISMDQELDPYICGCIIEFLVRYSPDDMHIKKVIEAFPPLKPRPQLKKAVLLRTMRTEVNAGDVSEKILDALEKIGCIDRNQGLPIPDSMKEAYCAVALECTVKYLPGDTDTCGAKYLDAVDRIWRGRIQELERSKASDLVFDQLKNRRLQVEAAATGDEDAARCLSAINTRGYAIVSLRRYLREASGSMKPPVLEQACLKLGRLNLGS</sequence>
<gene>
    <name evidence="1" type="ORF">ES288_A09G108400v1</name>
</gene>
<dbReference type="AlphaFoldDB" id="A0A5D2F7Q4"/>
<dbReference type="PANTHER" id="PTHR46993:SF4">
    <property type="entry name" value="MYB-LIKE HTH TRANSCRIPTIONAL REGULATOR FAMILY PROTEIN"/>
    <property type="match status" value="1"/>
</dbReference>
<accession>A0A5D2F7Q4</accession>